<dbReference type="Gene3D" id="2.40.50.140">
    <property type="entry name" value="Nucleic acid-binding proteins"/>
    <property type="match status" value="1"/>
</dbReference>
<dbReference type="RefSeq" id="WP_206903849.1">
    <property type="nucleotide sequence ID" value="NZ_JAFLVT010000013.1"/>
</dbReference>
<dbReference type="SMART" id="SM00357">
    <property type="entry name" value="CSP"/>
    <property type="match status" value="1"/>
</dbReference>
<evidence type="ECO:0000259" key="3">
    <source>
        <dbReference type="PROSITE" id="PS51857"/>
    </source>
</evidence>
<dbReference type="InterPro" id="IPR012340">
    <property type="entry name" value="NA-bd_OB-fold"/>
</dbReference>
<evidence type="ECO:0000256" key="1">
    <source>
        <dbReference type="ARBA" id="ARBA00004496"/>
    </source>
</evidence>
<proteinExistence type="predicted"/>
<evidence type="ECO:0000313" key="4">
    <source>
        <dbReference type="EMBL" id="MBO0449782.1"/>
    </source>
</evidence>
<dbReference type="PROSITE" id="PS51857">
    <property type="entry name" value="CSD_2"/>
    <property type="match status" value="1"/>
</dbReference>
<dbReference type="InterPro" id="IPR011129">
    <property type="entry name" value="CSD"/>
</dbReference>
<comment type="subcellular location">
    <subcellularLocation>
        <location evidence="1">Cytoplasm</location>
    </subcellularLocation>
</comment>
<evidence type="ECO:0000313" key="5">
    <source>
        <dbReference type="Proteomes" id="UP000664256"/>
    </source>
</evidence>
<sequence length="67" mass="7541">MEGTVKSFNEKGGYGFLVNAHKQDMFVYQDDIVMPSDKVLFAGQRVTYEVATNQKGQQKAINVKLIN</sequence>
<dbReference type="InterPro" id="IPR002059">
    <property type="entry name" value="CSP_DNA-bd"/>
</dbReference>
<dbReference type="PIRSF" id="PIRSF002599">
    <property type="entry name" value="Cold_shock_A"/>
    <property type="match status" value="1"/>
</dbReference>
<protein>
    <submittedName>
        <fullName evidence="4">Cold shock domain-containing protein</fullName>
    </submittedName>
</protein>
<accession>A0ABS3H8K1</accession>
<dbReference type="InterPro" id="IPR012156">
    <property type="entry name" value="Cold_shock_CspA"/>
</dbReference>
<organism evidence="4 5">
    <name type="scientific">Candidatus Enterococcus myersii</name>
    <dbReference type="NCBI Taxonomy" id="2815322"/>
    <lineage>
        <taxon>Bacteria</taxon>
        <taxon>Bacillati</taxon>
        <taxon>Bacillota</taxon>
        <taxon>Bacilli</taxon>
        <taxon>Lactobacillales</taxon>
        <taxon>Enterococcaceae</taxon>
        <taxon>Enterococcus</taxon>
    </lineage>
</organism>
<reference evidence="4 5" key="1">
    <citation type="submission" date="2021-03" db="EMBL/GenBank/DDBJ databases">
        <title>Enterococcal diversity collection.</title>
        <authorList>
            <person name="Gilmore M.S."/>
            <person name="Schwartzman J."/>
            <person name="Van Tyne D."/>
            <person name="Martin M."/>
            <person name="Earl A.M."/>
            <person name="Manson A.L."/>
            <person name="Straub T."/>
            <person name="Salamzade R."/>
            <person name="Saavedra J."/>
            <person name="Lebreton F."/>
            <person name="Prichula J."/>
            <person name="Schaufler K."/>
            <person name="Gaca A."/>
            <person name="Sgardioli B."/>
            <person name="Wagenaar J."/>
            <person name="Strong T."/>
        </authorList>
    </citation>
    <scope>NUCLEOTIDE SEQUENCE [LARGE SCALE GENOMIC DNA]</scope>
    <source>
        <strain evidence="4 5">MJM12</strain>
    </source>
</reference>
<name>A0ABS3H8K1_9ENTE</name>
<keyword evidence="2" id="KW-0963">Cytoplasm</keyword>
<gene>
    <name evidence="4" type="ORF">JZO76_09550</name>
</gene>
<feature type="domain" description="CSD" evidence="3">
    <location>
        <begin position="1"/>
        <end position="65"/>
    </location>
</feature>
<evidence type="ECO:0000256" key="2">
    <source>
        <dbReference type="ARBA" id="ARBA00022490"/>
    </source>
</evidence>
<dbReference type="Proteomes" id="UP000664256">
    <property type="component" value="Unassembled WGS sequence"/>
</dbReference>
<dbReference type="SUPFAM" id="SSF50249">
    <property type="entry name" value="Nucleic acid-binding proteins"/>
    <property type="match status" value="1"/>
</dbReference>
<dbReference type="Pfam" id="PF00313">
    <property type="entry name" value="CSD"/>
    <property type="match status" value="1"/>
</dbReference>
<keyword evidence="5" id="KW-1185">Reference proteome</keyword>
<dbReference type="PRINTS" id="PR00050">
    <property type="entry name" value="COLDSHOCK"/>
</dbReference>
<comment type="caution">
    <text evidence="4">The sequence shown here is derived from an EMBL/GenBank/DDBJ whole genome shotgun (WGS) entry which is preliminary data.</text>
</comment>
<dbReference type="EMBL" id="JAFLVT010000013">
    <property type="protein sequence ID" value="MBO0449782.1"/>
    <property type="molecule type" value="Genomic_DNA"/>
</dbReference>